<feature type="domain" description="Plastocyanin-like" evidence="3">
    <location>
        <begin position="364"/>
        <end position="477"/>
    </location>
</feature>
<dbReference type="CDD" id="cd13844">
    <property type="entry name" value="CuRO_1_BOD_CotA_like"/>
    <property type="match status" value="1"/>
</dbReference>
<dbReference type="PANTHER" id="PTHR48267">
    <property type="entry name" value="CUPREDOXIN SUPERFAMILY PROTEIN"/>
    <property type="match status" value="1"/>
</dbReference>
<evidence type="ECO:0008006" key="7">
    <source>
        <dbReference type="Google" id="ProtNLM"/>
    </source>
</evidence>
<feature type="domain" description="Plastocyanin-like" evidence="2">
    <location>
        <begin position="209"/>
        <end position="293"/>
    </location>
</feature>
<dbReference type="RefSeq" id="WP_061948080.1">
    <property type="nucleotide sequence ID" value="NZ_LTAO01000010.1"/>
</dbReference>
<dbReference type="CDD" id="cd13868">
    <property type="entry name" value="CuRO_2_CotA_like"/>
    <property type="match status" value="1"/>
</dbReference>
<evidence type="ECO:0000313" key="5">
    <source>
        <dbReference type="EMBL" id="KYG33034.1"/>
    </source>
</evidence>
<dbReference type="PANTHER" id="PTHR48267:SF1">
    <property type="entry name" value="BILIRUBIN OXIDASE"/>
    <property type="match status" value="1"/>
</dbReference>
<dbReference type="Pfam" id="PF07731">
    <property type="entry name" value="Cu-oxidase_2"/>
    <property type="match status" value="1"/>
</dbReference>
<dbReference type="Pfam" id="PF07732">
    <property type="entry name" value="Cu-oxidase_3"/>
    <property type="match status" value="2"/>
</dbReference>
<dbReference type="InterPro" id="IPR011706">
    <property type="entry name" value="Cu-oxidase_C"/>
</dbReference>
<name>A0A162EJ56_9BACI</name>
<evidence type="ECO:0000256" key="1">
    <source>
        <dbReference type="ARBA" id="ARBA00010609"/>
    </source>
</evidence>
<gene>
    <name evidence="5" type="ORF">AZF04_17915</name>
</gene>
<dbReference type="GO" id="GO:0016491">
    <property type="term" value="F:oxidoreductase activity"/>
    <property type="evidence" value="ECO:0007669"/>
    <property type="project" value="InterPro"/>
</dbReference>
<dbReference type="InterPro" id="IPR008972">
    <property type="entry name" value="Cupredoxin"/>
</dbReference>
<dbReference type="EMBL" id="LTAO01000010">
    <property type="protein sequence ID" value="KYG33034.1"/>
    <property type="molecule type" value="Genomic_DNA"/>
</dbReference>
<feature type="domain" description="Plastocyanin-like" evidence="4">
    <location>
        <begin position="45"/>
        <end position="79"/>
    </location>
</feature>
<dbReference type="OrthoDB" id="9757546at2"/>
<proteinExistence type="inferred from homology"/>
<protein>
    <recommendedName>
        <fullName evidence="7">Copper oxidase</fullName>
    </recommendedName>
</protein>
<organism evidence="5 6">
    <name type="scientific">Alkalihalobacillus trypoxylicola</name>
    <dbReference type="NCBI Taxonomy" id="519424"/>
    <lineage>
        <taxon>Bacteria</taxon>
        <taxon>Bacillati</taxon>
        <taxon>Bacillota</taxon>
        <taxon>Bacilli</taxon>
        <taxon>Bacillales</taxon>
        <taxon>Bacillaceae</taxon>
        <taxon>Alkalihalobacillus</taxon>
    </lineage>
</organism>
<dbReference type="AlphaFoldDB" id="A0A162EJ56"/>
<evidence type="ECO:0000259" key="2">
    <source>
        <dbReference type="Pfam" id="PF00394"/>
    </source>
</evidence>
<reference evidence="5" key="1">
    <citation type="submission" date="2016-02" db="EMBL/GenBank/DDBJ databases">
        <title>Genome sequence of Bacillus trypoxylicola KCTC 13244(T).</title>
        <authorList>
            <person name="Jeong H."/>
            <person name="Park S.-H."/>
            <person name="Choi S.-K."/>
        </authorList>
    </citation>
    <scope>NUCLEOTIDE SEQUENCE [LARGE SCALE GENOMIC DNA]</scope>
    <source>
        <strain evidence="5">KCTC 13244</strain>
    </source>
</reference>
<dbReference type="InterPro" id="IPR045087">
    <property type="entry name" value="Cu-oxidase_fam"/>
</dbReference>
<dbReference type="SUPFAM" id="SSF49503">
    <property type="entry name" value="Cupredoxins"/>
    <property type="match status" value="3"/>
</dbReference>
<dbReference type="Gene3D" id="2.60.40.420">
    <property type="entry name" value="Cupredoxins - blue copper proteins"/>
    <property type="match status" value="3"/>
</dbReference>
<evidence type="ECO:0000259" key="4">
    <source>
        <dbReference type="Pfam" id="PF07732"/>
    </source>
</evidence>
<dbReference type="GO" id="GO:0005507">
    <property type="term" value="F:copper ion binding"/>
    <property type="evidence" value="ECO:0007669"/>
    <property type="project" value="InterPro"/>
</dbReference>
<dbReference type="STRING" id="519424.AZF04_17915"/>
<evidence type="ECO:0000313" key="6">
    <source>
        <dbReference type="Proteomes" id="UP000075806"/>
    </source>
</evidence>
<comment type="similarity">
    <text evidence="1">Belongs to the multicopper oxidase family.</text>
</comment>
<evidence type="ECO:0000259" key="3">
    <source>
        <dbReference type="Pfam" id="PF07731"/>
    </source>
</evidence>
<sequence length="478" mass="55915">MDLEKFVDELPIMNRTIPITSNKDYTYYEVQMQEFTKKLHRDLPPTRLWGYNGQYPGPTFYVQRNERVRVHWINHLPRTHFLPTNQPKHPIESEPEVRTVVHLHGMSAHSKNIVASHKKQTQSLKPFLERKVHEYQNEQKGATLWYHDYDMEMNRYNVYAGLSGLYIIEDSREQSLQLPAGPYDIPLLIQDRTFNDDGSLFFPDHSNSSVAPFEGDTILVNGKVWPYLEVEPRKYRFRILNGSTHRAYTLYLDTNQTIYQIASDGGLLKHTTPLKELQINPGERIEVIIDFTNFEGLMITLKNHLKSNKTPTEPITDIMQFKVVIPINGEDSSRIPFYLSEIPSLRNTNIQSIRHLKFNESTHQDSRPILLSNNRISHNPVHKTPQTKRTEIWSFINTTNITHLIHAHFVQFQVLTYQPFDLIHYKETGEMNFTASTLLPNENYRGLKDTLSIPEATVTRIIAHFSPHSKLFVWRTHY</sequence>
<keyword evidence="6" id="KW-1185">Reference proteome</keyword>
<comment type="caution">
    <text evidence="5">The sequence shown here is derived from an EMBL/GenBank/DDBJ whole genome shotgun (WGS) entry which is preliminary data.</text>
</comment>
<dbReference type="Proteomes" id="UP000075806">
    <property type="component" value="Unassembled WGS sequence"/>
</dbReference>
<dbReference type="InterPro" id="IPR001117">
    <property type="entry name" value="Cu-oxidase_2nd"/>
</dbReference>
<feature type="domain" description="Plastocyanin-like" evidence="4">
    <location>
        <begin position="98"/>
        <end position="171"/>
    </location>
</feature>
<dbReference type="InterPro" id="IPR011707">
    <property type="entry name" value="Cu-oxidase-like_N"/>
</dbReference>
<dbReference type="Pfam" id="PF00394">
    <property type="entry name" value="Cu-oxidase"/>
    <property type="match status" value="1"/>
</dbReference>
<accession>A0A162EJ56</accession>